<evidence type="ECO:0000256" key="1">
    <source>
        <dbReference type="ARBA" id="ARBA00008331"/>
    </source>
</evidence>
<evidence type="ECO:0000256" key="3">
    <source>
        <dbReference type="ARBA" id="ARBA00022857"/>
    </source>
</evidence>
<feature type="active site" evidence="6">
    <location>
        <position position="217"/>
    </location>
</feature>
<dbReference type="NCBIfam" id="NF009827">
    <property type="entry name" value="PRK13303.1-2"/>
    <property type="match status" value="1"/>
</dbReference>
<dbReference type="GO" id="GO:0050661">
    <property type="term" value="F:NADP binding"/>
    <property type="evidence" value="ECO:0007669"/>
    <property type="project" value="UniProtKB-UniRule"/>
</dbReference>
<feature type="binding site" evidence="6">
    <location>
        <position position="121"/>
    </location>
    <ligand>
        <name>NAD(+)</name>
        <dbReference type="ChEBI" id="CHEBI:57540"/>
    </ligand>
</feature>
<dbReference type="Pfam" id="PF01958">
    <property type="entry name" value="Asp_DH_C"/>
    <property type="match status" value="1"/>
</dbReference>
<dbReference type="RefSeq" id="WP_183387760.1">
    <property type="nucleotide sequence ID" value="NZ_JACHXM010000009.1"/>
</dbReference>
<evidence type="ECO:0000256" key="2">
    <source>
        <dbReference type="ARBA" id="ARBA00022642"/>
    </source>
</evidence>
<evidence type="ECO:0000259" key="7">
    <source>
        <dbReference type="Pfam" id="PF01958"/>
    </source>
</evidence>
<evidence type="ECO:0000313" key="10">
    <source>
        <dbReference type="Proteomes" id="UP000525987"/>
    </source>
</evidence>
<dbReference type="SUPFAM" id="SSF51735">
    <property type="entry name" value="NAD(P)-binding Rossmann-fold domains"/>
    <property type="match status" value="1"/>
</dbReference>
<name>A0A7W5BYJ2_9GAMM</name>
<comment type="caution">
    <text evidence="9">The sequence shown here is derived from an EMBL/GenBank/DDBJ whole genome shotgun (WGS) entry which is preliminary data.</text>
</comment>
<evidence type="ECO:0000259" key="8">
    <source>
        <dbReference type="Pfam" id="PF03447"/>
    </source>
</evidence>
<dbReference type="Gene3D" id="3.40.50.720">
    <property type="entry name" value="NAD(P)-binding Rossmann-like Domain"/>
    <property type="match status" value="1"/>
</dbReference>
<dbReference type="InterPro" id="IPR020626">
    <property type="entry name" value="Asp_DH_prok"/>
</dbReference>
<keyword evidence="2 6" id="KW-0662">Pyridine nucleotide biosynthesis</keyword>
<evidence type="ECO:0000256" key="6">
    <source>
        <dbReference type="HAMAP-Rule" id="MF_01265"/>
    </source>
</evidence>
<keyword evidence="5 6" id="KW-0520">NAD</keyword>
<comment type="pathway">
    <text evidence="6">Cofactor biosynthesis; NAD(+) biosynthesis; iminoaspartate from L-aspartate (dehydrogenase route): step 1/1.</text>
</comment>
<reference evidence="9 10" key="1">
    <citation type="submission" date="2020-08" db="EMBL/GenBank/DDBJ databases">
        <title>Genomic Encyclopedia of Type Strains, Phase III (KMG-III): the genomes of soil and plant-associated and newly described type strains.</title>
        <authorList>
            <person name="Whitman W."/>
        </authorList>
    </citation>
    <scope>NUCLEOTIDE SEQUENCE [LARGE SCALE GENOMIC DNA]</scope>
    <source>
        <strain evidence="9 10">CECT 5995</strain>
    </source>
</reference>
<evidence type="ECO:0000313" key="9">
    <source>
        <dbReference type="EMBL" id="MBB3141382.1"/>
    </source>
</evidence>
<comment type="similarity">
    <text evidence="1 6">Belongs to the L-aspartate dehydrogenase family.</text>
</comment>
<dbReference type="InterPro" id="IPR036291">
    <property type="entry name" value="NAD(P)-bd_dom_sf"/>
</dbReference>
<comment type="catalytic activity">
    <reaction evidence="6">
        <text>L-aspartate + NADP(+) + H2O = oxaloacetate + NH4(+) + NADPH + H(+)</text>
        <dbReference type="Rhea" id="RHEA:11784"/>
        <dbReference type="ChEBI" id="CHEBI:15377"/>
        <dbReference type="ChEBI" id="CHEBI:15378"/>
        <dbReference type="ChEBI" id="CHEBI:16452"/>
        <dbReference type="ChEBI" id="CHEBI:28938"/>
        <dbReference type="ChEBI" id="CHEBI:29991"/>
        <dbReference type="ChEBI" id="CHEBI:57783"/>
        <dbReference type="ChEBI" id="CHEBI:58349"/>
        <dbReference type="EC" id="1.4.1.21"/>
    </reaction>
</comment>
<dbReference type="Pfam" id="PF03447">
    <property type="entry name" value="NAD_binding_3"/>
    <property type="match status" value="1"/>
</dbReference>
<accession>A0A7W5BYJ2</accession>
<feature type="domain" description="Aspartate dehydrogenase" evidence="7">
    <location>
        <begin position="165"/>
        <end position="252"/>
    </location>
</feature>
<keyword evidence="4 6" id="KW-0560">Oxidoreductase</keyword>
<dbReference type="GO" id="GO:0051287">
    <property type="term" value="F:NAD binding"/>
    <property type="evidence" value="ECO:0007669"/>
    <property type="project" value="UniProtKB-UniRule"/>
</dbReference>
<comment type="catalytic activity">
    <reaction evidence="6">
        <text>L-aspartate + NAD(+) + H2O = oxaloacetate + NH4(+) + NADH + H(+)</text>
        <dbReference type="Rhea" id="RHEA:11788"/>
        <dbReference type="ChEBI" id="CHEBI:15377"/>
        <dbReference type="ChEBI" id="CHEBI:15378"/>
        <dbReference type="ChEBI" id="CHEBI:16452"/>
        <dbReference type="ChEBI" id="CHEBI:28938"/>
        <dbReference type="ChEBI" id="CHEBI:29991"/>
        <dbReference type="ChEBI" id="CHEBI:57540"/>
        <dbReference type="ChEBI" id="CHEBI:57945"/>
        <dbReference type="EC" id="1.4.1.21"/>
    </reaction>
</comment>
<dbReference type="EC" id="1.4.1.21" evidence="6"/>
<dbReference type="GO" id="GO:0009435">
    <property type="term" value="P:NAD+ biosynthetic process"/>
    <property type="evidence" value="ECO:0007669"/>
    <property type="project" value="UniProtKB-UniRule"/>
</dbReference>
<gene>
    <name evidence="6" type="primary">nadX</name>
    <name evidence="9" type="ORF">FHR96_002261</name>
</gene>
<dbReference type="InterPro" id="IPR011182">
    <property type="entry name" value="L-Asp_DH"/>
</dbReference>
<dbReference type="InterPro" id="IPR005106">
    <property type="entry name" value="Asp/hSer_DH_NAD-bd"/>
</dbReference>
<dbReference type="GO" id="GO:0016639">
    <property type="term" value="F:oxidoreductase activity, acting on the CH-NH2 group of donors, NAD or NADP as acceptor"/>
    <property type="evidence" value="ECO:0007669"/>
    <property type="project" value="UniProtKB-UniRule"/>
</dbReference>
<comment type="miscellaneous">
    <text evidence="6">The iminoaspartate product is unstable in aqueous solution and can decompose to oxaloacetate and ammonia.</text>
</comment>
<comment type="function">
    <text evidence="6">Specifically catalyzes the NAD or NADP-dependent dehydrogenation of L-aspartate to iminoaspartate.</text>
</comment>
<evidence type="ECO:0000256" key="4">
    <source>
        <dbReference type="ARBA" id="ARBA00023002"/>
    </source>
</evidence>
<dbReference type="PANTHER" id="PTHR31873:SF6">
    <property type="entry name" value="ASPARTATE DEHYDROGENASE DOMAIN-CONTAINING PROTEIN"/>
    <property type="match status" value="1"/>
</dbReference>
<dbReference type="AlphaFoldDB" id="A0A7W5BYJ2"/>
<keyword evidence="10" id="KW-1185">Reference proteome</keyword>
<feature type="binding site" evidence="6">
    <location>
        <position position="187"/>
    </location>
    <ligand>
        <name>NAD(+)</name>
        <dbReference type="ChEBI" id="CHEBI:57540"/>
    </ligand>
</feature>
<dbReference type="UniPathway" id="UPA00253">
    <property type="reaction ID" value="UER00456"/>
</dbReference>
<proteinExistence type="inferred from homology"/>
<dbReference type="EMBL" id="JACHXM010000009">
    <property type="protein sequence ID" value="MBB3141382.1"/>
    <property type="molecule type" value="Genomic_DNA"/>
</dbReference>
<feature type="domain" description="Aspartate/homoserine dehydrogenase NAD-binding" evidence="8">
    <location>
        <begin position="9"/>
        <end position="115"/>
    </location>
</feature>
<dbReference type="GO" id="GO:0033735">
    <property type="term" value="F:aspartate dehydrogenase [NAD(P)+] activity"/>
    <property type="evidence" value="ECO:0007669"/>
    <property type="project" value="UniProtKB-EC"/>
</dbReference>
<dbReference type="HAMAP" id="MF_01265">
    <property type="entry name" value="NadX"/>
    <property type="match status" value="1"/>
</dbReference>
<organism evidence="9 10">
    <name type="scientific">Halomonas organivorans</name>
    <dbReference type="NCBI Taxonomy" id="257772"/>
    <lineage>
        <taxon>Bacteria</taxon>
        <taxon>Pseudomonadati</taxon>
        <taxon>Pseudomonadota</taxon>
        <taxon>Gammaproteobacteria</taxon>
        <taxon>Oceanospirillales</taxon>
        <taxon>Halomonadaceae</taxon>
        <taxon>Halomonas</taxon>
    </lineage>
</organism>
<dbReference type="Proteomes" id="UP000525987">
    <property type="component" value="Unassembled WGS sequence"/>
</dbReference>
<keyword evidence="3 6" id="KW-0521">NADP</keyword>
<protein>
    <recommendedName>
        <fullName evidence="6">L-aspartate dehydrogenase</fullName>
        <ecNumber evidence="6">1.4.1.21</ecNumber>
    </recommendedName>
</protein>
<dbReference type="SUPFAM" id="SSF55347">
    <property type="entry name" value="Glyceraldehyde-3-phosphate dehydrogenase-like, C-terminal domain"/>
    <property type="match status" value="1"/>
</dbReference>
<sequence>MTKRLMMIGYGAMGSEVHRLLPEGLELAWVVVPEAFAAGVRDRLAGQAEVLTAIDQCAARPDLVVECAGQPGLAEHGEAVLRRGLTLAVVATGALSDEALYERLATAAREGGGRMQLLSGAVAGMDGLSAAREGGLDEVTYEACKAPRSWKGSHAERLVDLDAVAEKTVFFEGDAGEAARLFPANSNVAATIALAGVGMRDTRVKLTVDPATTRNTHRIHARGRFGEFTIELNGYPLESNPKTSTLAALSVVRACRQALEPVSF</sequence>
<dbReference type="PANTHER" id="PTHR31873">
    <property type="entry name" value="L-ASPARTATE DEHYDROGENASE-RELATED"/>
    <property type="match status" value="1"/>
</dbReference>
<dbReference type="Gene3D" id="3.30.360.10">
    <property type="entry name" value="Dihydrodipicolinate Reductase, domain 2"/>
    <property type="match status" value="1"/>
</dbReference>
<dbReference type="NCBIfam" id="NF009828">
    <property type="entry name" value="PRK13303.1-3"/>
    <property type="match status" value="1"/>
</dbReference>
<evidence type="ECO:0000256" key="5">
    <source>
        <dbReference type="ARBA" id="ARBA00023027"/>
    </source>
</evidence>
<dbReference type="InterPro" id="IPR002811">
    <property type="entry name" value="Asp_DH"/>
</dbReference>
<dbReference type="PIRSF" id="PIRSF005227">
    <property type="entry name" value="Asp_dh_NAD_syn"/>
    <property type="match status" value="1"/>
</dbReference>